<name>A0A2A6BS85_PRIPA</name>
<proteinExistence type="predicted"/>
<evidence type="ECO:0000313" key="1">
    <source>
        <dbReference type="EnsemblMetazoa" id="PPA37145.1"/>
    </source>
</evidence>
<dbReference type="AlphaFoldDB" id="A0A2A6BS85"/>
<evidence type="ECO:0000313" key="2">
    <source>
        <dbReference type="Proteomes" id="UP000005239"/>
    </source>
</evidence>
<reference evidence="1" key="2">
    <citation type="submission" date="2022-06" db="UniProtKB">
        <authorList>
            <consortium name="EnsemblMetazoa"/>
        </authorList>
    </citation>
    <scope>IDENTIFICATION</scope>
    <source>
        <strain evidence="1">PS312</strain>
    </source>
</reference>
<dbReference type="EnsemblMetazoa" id="PPA37145.1">
    <property type="protein sequence ID" value="PPA37145.1"/>
    <property type="gene ID" value="WBGene00275514"/>
</dbReference>
<reference evidence="2" key="1">
    <citation type="journal article" date="2008" name="Nat. Genet.">
        <title>The Pristionchus pacificus genome provides a unique perspective on nematode lifestyle and parasitism.</title>
        <authorList>
            <person name="Dieterich C."/>
            <person name="Clifton S.W."/>
            <person name="Schuster L.N."/>
            <person name="Chinwalla A."/>
            <person name="Delehaunty K."/>
            <person name="Dinkelacker I."/>
            <person name="Fulton L."/>
            <person name="Fulton R."/>
            <person name="Godfrey J."/>
            <person name="Minx P."/>
            <person name="Mitreva M."/>
            <person name="Roeseler W."/>
            <person name="Tian H."/>
            <person name="Witte H."/>
            <person name="Yang S.P."/>
            <person name="Wilson R.K."/>
            <person name="Sommer R.J."/>
        </authorList>
    </citation>
    <scope>NUCLEOTIDE SEQUENCE [LARGE SCALE GENOMIC DNA]</scope>
    <source>
        <strain evidence="2">PS312</strain>
    </source>
</reference>
<sequence>MNVLLLISFCILCSTCAQKCARLPEAPIPSGITKGEFFERDFEGITTLECMADVRANGLKQGWASAVYGACGATLPIKRWKSRINDDMMYGENLEKNDWCMGMVQDGGQVQFFMWY</sequence>
<keyword evidence="2" id="KW-1185">Reference proteome</keyword>
<organism evidence="1 2">
    <name type="scientific">Pristionchus pacificus</name>
    <name type="common">Parasitic nematode worm</name>
    <dbReference type="NCBI Taxonomy" id="54126"/>
    <lineage>
        <taxon>Eukaryota</taxon>
        <taxon>Metazoa</taxon>
        <taxon>Ecdysozoa</taxon>
        <taxon>Nematoda</taxon>
        <taxon>Chromadorea</taxon>
        <taxon>Rhabditida</taxon>
        <taxon>Rhabditina</taxon>
        <taxon>Diplogasteromorpha</taxon>
        <taxon>Diplogasteroidea</taxon>
        <taxon>Neodiplogasteridae</taxon>
        <taxon>Pristionchus</taxon>
    </lineage>
</organism>
<protein>
    <submittedName>
        <fullName evidence="1">Uncharacterized protein</fullName>
    </submittedName>
</protein>
<dbReference type="Proteomes" id="UP000005239">
    <property type="component" value="Unassembled WGS sequence"/>
</dbReference>
<gene>
    <name evidence="1" type="primary">WBGene00275514</name>
</gene>
<accession>A0A2A6BS85</accession>
<accession>A0A8R1YSX1</accession>